<proteinExistence type="predicted"/>
<gene>
    <name evidence="1" type="ORF">METZ01_LOCUS467174</name>
</gene>
<evidence type="ECO:0000313" key="1">
    <source>
        <dbReference type="EMBL" id="SVE14320.1"/>
    </source>
</evidence>
<dbReference type="AlphaFoldDB" id="A0A383B3F6"/>
<accession>A0A383B3F6</accession>
<organism evidence="1">
    <name type="scientific">marine metagenome</name>
    <dbReference type="NCBI Taxonomy" id="408172"/>
    <lineage>
        <taxon>unclassified sequences</taxon>
        <taxon>metagenomes</taxon>
        <taxon>ecological metagenomes</taxon>
    </lineage>
</organism>
<sequence>MKNFNPDDPIALNALMTIEQPDMYSLDRIPEEKKEEEIKKSLPSNMQMIKNLSSSLKNASKALIKGEKVKLSKGEAEARMKICMSCEEYIKEENRCNLCGCYMRVKTRIATERCPIRKW</sequence>
<reference evidence="1" key="1">
    <citation type="submission" date="2018-05" db="EMBL/GenBank/DDBJ databases">
        <authorList>
            <person name="Lanie J.A."/>
            <person name="Ng W.-L."/>
            <person name="Kazmierczak K.M."/>
            <person name="Andrzejewski T.M."/>
            <person name="Davidsen T.M."/>
            <person name="Wayne K.J."/>
            <person name="Tettelin H."/>
            <person name="Glass J.I."/>
            <person name="Rusch D."/>
            <person name="Podicherti R."/>
            <person name="Tsui H.-C.T."/>
            <person name="Winkler M.E."/>
        </authorList>
    </citation>
    <scope>NUCLEOTIDE SEQUENCE</scope>
</reference>
<protein>
    <submittedName>
        <fullName evidence="1">Uncharacterized protein</fullName>
    </submittedName>
</protein>
<name>A0A383B3F6_9ZZZZ</name>
<dbReference type="EMBL" id="UINC01197041">
    <property type="protein sequence ID" value="SVE14320.1"/>
    <property type="molecule type" value="Genomic_DNA"/>
</dbReference>